<evidence type="ECO:0000313" key="1">
    <source>
        <dbReference type="EMBL" id="QHO69287.1"/>
    </source>
</evidence>
<sequence length="181" mass="19079">MPVADHQSTLSDAAMAAATGKHPGDWFEVLDAHDATSWTHPAIARWLVQHEGVDGWWAQSITVRFEQARGMRAPGQMADGTFTVGASKSVPGDQQQALDRAIAVFSAHLGAEPASVNRTAKYPTARWKLADGESMLVTASPTKNARTSISAAHSKISDADRAGIAKGELAPVVNGLAPSLD</sequence>
<reference evidence="1 2" key="1">
    <citation type="submission" date="2016-09" db="EMBL/GenBank/DDBJ databases">
        <title>Complete genome sequence of microbes from the polar regions.</title>
        <authorList>
            <person name="Liao L."/>
            <person name="Chen B."/>
        </authorList>
    </citation>
    <scope>NUCLEOTIDE SEQUENCE [LARGE SCALE GENOMIC DNA]</scope>
    <source>
        <strain evidence="1 2">ZS314</strain>
    </source>
</reference>
<protein>
    <recommendedName>
        <fullName evidence="3">DUF4287 domain-containing protein</fullName>
    </recommendedName>
</protein>
<gene>
    <name evidence="1" type="ORF">BHD05_06115</name>
</gene>
<evidence type="ECO:0008006" key="3">
    <source>
        <dbReference type="Google" id="ProtNLM"/>
    </source>
</evidence>
<dbReference type="AlphaFoldDB" id="A0A7L5AGE3"/>
<keyword evidence="2" id="KW-1185">Reference proteome</keyword>
<dbReference type="EMBL" id="CP017146">
    <property type="protein sequence ID" value="QHO69287.1"/>
    <property type="molecule type" value="Genomic_DNA"/>
</dbReference>
<dbReference type="KEGG" id="mant:BHD05_06115"/>
<name>A0A7L5AGE3_9MICO</name>
<dbReference type="Proteomes" id="UP000464507">
    <property type="component" value="Chromosome"/>
</dbReference>
<organism evidence="1 2">
    <name type="scientific">Marisediminicola antarctica</name>
    <dbReference type="NCBI Taxonomy" id="674079"/>
    <lineage>
        <taxon>Bacteria</taxon>
        <taxon>Bacillati</taxon>
        <taxon>Actinomycetota</taxon>
        <taxon>Actinomycetes</taxon>
        <taxon>Micrococcales</taxon>
        <taxon>Microbacteriaceae</taxon>
        <taxon>Marisediminicola</taxon>
    </lineage>
</organism>
<accession>A0A7L5AGE3</accession>
<proteinExistence type="predicted"/>
<dbReference type="OrthoDB" id="3837807at2"/>
<evidence type="ECO:0000313" key="2">
    <source>
        <dbReference type="Proteomes" id="UP000464507"/>
    </source>
</evidence>
<dbReference type="RefSeq" id="WP_161885656.1">
    <property type="nucleotide sequence ID" value="NZ_CP017146.1"/>
</dbReference>